<comment type="caution">
    <text evidence="3">The sequence shown here is derived from an EMBL/GenBank/DDBJ whole genome shotgun (WGS) entry which is preliminary data.</text>
</comment>
<evidence type="ECO:0000313" key="3">
    <source>
        <dbReference type="EMBL" id="PVU93403.1"/>
    </source>
</evidence>
<accession>A0A2T9YM30</accession>
<gene>
    <name evidence="3" type="ORF">BB559_003309</name>
    <name evidence="2" type="ORF">BB559_007248</name>
</gene>
<sequence length="161" mass="18407">MNYSKRHAKEIKELVIEPTHSTPIAKVLEINGVNVYKVIIPKSSLEQTENNEPTNTNDNTTVTIDKEVSLEDKNEKTKVIDQESDPRFTVTLAYLPPKFRNVVPTEFDDDIKDQEIKKSKDVINNDYLGEISDGESEDDDIMLVNPNRRTTRHEESDSDSD</sequence>
<evidence type="ECO:0000313" key="2">
    <source>
        <dbReference type="EMBL" id="PVU85030.1"/>
    </source>
</evidence>
<dbReference type="EMBL" id="MBFT01000323">
    <property type="protein sequence ID" value="PVU93403.1"/>
    <property type="molecule type" value="Genomic_DNA"/>
</dbReference>
<evidence type="ECO:0000256" key="1">
    <source>
        <dbReference type="SAM" id="MobiDB-lite"/>
    </source>
</evidence>
<feature type="region of interest" description="Disordered" evidence="1">
    <location>
        <begin position="128"/>
        <end position="161"/>
    </location>
</feature>
<proteinExistence type="predicted"/>
<reference evidence="3 4" key="1">
    <citation type="journal article" date="2018" name="MBio">
        <title>Comparative Genomics Reveals the Core Gene Toolbox for the Fungus-Insect Symbiosis.</title>
        <authorList>
            <person name="Wang Y."/>
            <person name="Stata M."/>
            <person name="Wang W."/>
            <person name="Stajich J.E."/>
            <person name="White M.M."/>
            <person name="Moncalvo J.M."/>
        </authorList>
    </citation>
    <scope>NUCLEOTIDE SEQUENCE [LARGE SCALE GENOMIC DNA]</scope>
    <source>
        <strain evidence="3 4">AUS-77-4</strain>
    </source>
</reference>
<dbReference type="EMBL" id="MBFT01001171">
    <property type="protein sequence ID" value="PVU85030.1"/>
    <property type="molecule type" value="Genomic_DNA"/>
</dbReference>
<keyword evidence="4" id="KW-1185">Reference proteome</keyword>
<dbReference type="Proteomes" id="UP000245699">
    <property type="component" value="Unassembled WGS sequence"/>
</dbReference>
<protein>
    <submittedName>
        <fullName evidence="3">Uncharacterized protein</fullName>
    </submittedName>
</protein>
<dbReference type="AlphaFoldDB" id="A0A2T9YM30"/>
<feature type="compositionally biased region" description="Acidic residues" evidence="1">
    <location>
        <begin position="132"/>
        <end position="141"/>
    </location>
</feature>
<name>A0A2T9YM30_9FUNG</name>
<organism evidence="3 4">
    <name type="scientific">Furculomyces boomerangus</name>
    <dbReference type="NCBI Taxonomy" id="61424"/>
    <lineage>
        <taxon>Eukaryota</taxon>
        <taxon>Fungi</taxon>
        <taxon>Fungi incertae sedis</taxon>
        <taxon>Zoopagomycota</taxon>
        <taxon>Kickxellomycotina</taxon>
        <taxon>Harpellomycetes</taxon>
        <taxon>Harpellales</taxon>
        <taxon>Harpellaceae</taxon>
        <taxon>Furculomyces</taxon>
    </lineage>
</organism>
<evidence type="ECO:0000313" key="4">
    <source>
        <dbReference type="Proteomes" id="UP000245699"/>
    </source>
</evidence>